<dbReference type="PIRSF" id="PIRSF037354">
    <property type="entry name" value="Txn_actvtr_RtcR"/>
    <property type="match status" value="1"/>
</dbReference>
<dbReference type="Gene3D" id="1.10.8.60">
    <property type="match status" value="1"/>
</dbReference>
<dbReference type="NCBIfam" id="NF038308">
    <property type="entry name" value="RNA_repair_RtcR"/>
    <property type="match status" value="1"/>
</dbReference>
<evidence type="ECO:0000313" key="5">
    <source>
        <dbReference type="Proteomes" id="UP000320390"/>
    </source>
</evidence>
<dbReference type="InterPro" id="IPR009715">
    <property type="entry name" value="RtcR"/>
</dbReference>
<evidence type="ECO:0000313" key="4">
    <source>
        <dbReference type="EMBL" id="QDV06091.1"/>
    </source>
</evidence>
<dbReference type="RefSeq" id="WP_145195971.1">
    <property type="nucleotide sequence ID" value="NZ_CP036434.1"/>
</dbReference>
<keyword evidence="2" id="KW-0067">ATP-binding</keyword>
<reference evidence="4 5" key="1">
    <citation type="submission" date="2019-02" db="EMBL/GenBank/DDBJ databases">
        <title>Deep-cultivation of Planctomycetes and their phenomic and genomic characterization uncovers novel biology.</title>
        <authorList>
            <person name="Wiegand S."/>
            <person name="Jogler M."/>
            <person name="Boedeker C."/>
            <person name="Pinto D."/>
            <person name="Vollmers J."/>
            <person name="Rivas-Marin E."/>
            <person name="Kohn T."/>
            <person name="Peeters S.H."/>
            <person name="Heuer A."/>
            <person name="Rast P."/>
            <person name="Oberbeckmann S."/>
            <person name="Bunk B."/>
            <person name="Jeske O."/>
            <person name="Meyerdierks A."/>
            <person name="Storesund J.E."/>
            <person name="Kallscheuer N."/>
            <person name="Luecker S."/>
            <person name="Lage O.M."/>
            <person name="Pohl T."/>
            <person name="Merkel B.J."/>
            <person name="Hornburger P."/>
            <person name="Mueller R.-W."/>
            <person name="Bruemmer F."/>
            <person name="Labrenz M."/>
            <person name="Spormann A.M."/>
            <person name="Op den Camp H."/>
            <person name="Overmann J."/>
            <person name="Amann R."/>
            <person name="Jetten M.S.M."/>
            <person name="Mascher T."/>
            <person name="Medema M.H."/>
            <person name="Devos D.P."/>
            <person name="Kaster A.-K."/>
            <person name="Ovreas L."/>
            <person name="Rohde M."/>
            <person name="Galperin M.Y."/>
            <person name="Jogler C."/>
        </authorList>
    </citation>
    <scope>NUCLEOTIDE SEQUENCE [LARGE SCALE GENOMIC DNA]</scope>
    <source>
        <strain evidence="4 5">Poly30</strain>
    </source>
</reference>
<dbReference type="CDD" id="cd00009">
    <property type="entry name" value="AAA"/>
    <property type="match status" value="1"/>
</dbReference>
<accession>A0A518EPS8</accession>
<keyword evidence="1" id="KW-0547">Nucleotide-binding</keyword>
<dbReference type="Proteomes" id="UP000320390">
    <property type="component" value="Chromosome"/>
</dbReference>
<dbReference type="SMART" id="SM00382">
    <property type="entry name" value="AAA"/>
    <property type="match status" value="1"/>
</dbReference>
<dbReference type="PROSITE" id="PS50045">
    <property type="entry name" value="SIGMA54_INTERACT_4"/>
    <property type="match status" value="1"/>
</dbReference>
<dbReference type="Pfam" id="PF06956">
    <property type="entry name" value="RtcR"/>
    <property type="match status" value="1"/>
</dbReference>
<gene>
    <name evidence="4" type="primary">nifA_1</name>
    <name evidence="4" type="ORF">Poly30_15950</name>
</gene>
<feature type="domain" description="Sigma-54 factor interaction" evidence="3">
    <location>
        <begin position="190"/>
        <end position="429"/>
    </location>
</feature>
<dbReference type="GO" id="GO:0003700">
    <property type="term" value="F:DNA-binding transcription factor activity"/>
    <property type="evidence" value="ECO:0007669"/>
    <property type="project" value="InterPro"/>
</dbReference>
<organism evidence="4 5">
    <name type="scientific">Saltatorellus ferox</name>
    <dbReference type="NCBI Taxonomy" id="2528018"/>
    <lineage>
        <taxon>Bacteria</taxon>
        <taxon>Pseudomonadati</taxon>
        <taxon>Planctomycetota</taxon>
        <taxon>Planctomycetia</taxon>
        <taxon>Planctomycetia incertae sedis</taxon>
        <taxon>Saltatorellus</taxon>
    </lineage>
</organism>
<keyword evidence="5" id="KW-1185">Reference proteome</keyword>
<dbReference type="InterPro" id="IPR003593">
    <property type="entry name" value="AAA+_ATPase"/>
</dbReference>
<proteinExistence type="predicted"/>
<dbReference type="OrthoDB" id="9807827at2"/>
<dbReference type="InterPro" id="IPR027417">
    <property type="entry name" value="P-loop_NTPase"/>
</dbReference>
<evidence type="ECO:0000256" key="1">
    <source>
        <dbReference type="ARBA" id="ARBA00022741"/>
    </source>
</evidence>
<dbReference type="InterPro" id="IPR017183">
    <property type="entry name" value="Sigma54_dep_tscrpt_act_RtcR"/>
</dbReference>
<dbReference type="SUPFAM" id="SSF52540">
    <property type="entry name" value="P-loop containing nucleoside triphosphate hydrolases"/>
    <property type="match status" value="1"/>
</dbReference>
<dbReference type="EMBL" id="CP036434">
    <property type="protein sequence ID" value="QDV06091.1"/>
    <property type="molecule type" value="Genomic_DNA"/>
</dbReference>
<dbReference type="AlphaFoldDB" id="A0A518EPS8"/>
<evidence type="ECO:0000256" key="2">
    <source>
        <dbReference type="ARBA" id="ARBA00022840"/>
    </source>
</evidence>
<evidence type="ECO:0000259" key="3">
    <source>
        <dbReference type="PROSITE" id="PS50045"/>
    </source>
</evidence>
<dbReference type="PANTHER" id="PTHR32071">
    <property type="entry name" value="TRANSCRIPTIONAL REGULATORY PROTEIN"/>
    <property type="match status" value="1"/>
</dbReference>
<name>A0A518EPS8_9BACT</name>
<dbReference type="GO" id="GO:0005524">
    <property type="term" value="F:ATP binding"/>
    <property type="evidence" value="ECO:0007669"/>
    <property type="project" value="UniProtKB-KW"/>
</dbReference>
<sequence length="539" mass="59976">MSPRPTTIISLLGIQLDKGWRNSEDRWRAWRPTVGLCMQDDLEADRLLLLASEAHGKLARVVKSDIESVSPTTSVELVPIEFEDPWDFAEVYGALREFADSRTFDPEQEDLLVHMTTGTHVAQICLFLLVETGHLPGRLIQTSPPKGESRARSMAGEYTIIDLDLSRYDRLAARFELERREGVDFLKAGIETRNPAFNALMERIERVALRSEDPILLSGATGVGKTQLARRIFELKQRHAPGGAKRLVEVNCATLRGDQAMSALFGHEKGAFTGAMEAREGLLRAAHGGALFLDEIGELGLDEQAMLLRAIEEKSFLPVGSDDPVSSSFQLIAGTNRDLGAEVREGNFREDLLARIDLWTFELPSLKNRLEDLEPNLDFELAQLSESSGKRVTMGREARESFLRFAADPSSTWRANFRDFGAAITRMATLSEGGRITPELAREECTRLLNAWARLDGKFVDAGRVVRVLGAEAAAELDRFDRVQLEDVLEVCAGARSMSEAGRILFAASRAKKASSNDADRLRKYLARFGLHFKDLSER</sequence>
<dbReference type="InterPro" id="IPR002078">
    <property type="entry name" value="Sigma_54_int"/>
</dbReference>
<dbReference type="Gene3D" id="3.40.50.300">
    <property type="entry name" value="P-loop containing nucleotide triphosphate hydrolases"/>
    <property type="match status" value="1"/>
</dbReference>
<protein>
    <submittedName>
        <fullName evidence="4">Nif-specific regulatory protein</fullName>
    </submittedName>
</protein>
<dbReference type="PANTHER" id="PTHR32071:SF14">
    <property type="entry name" value="TRANSCRIPTIONAL REGULATORY PROTEIN RTCR"/>
    <property type="match status" value="1"/>
</dbReference>
<dbReference type="Pfam" id="PF00158">
    <property type="entry name" value="Sigma54_activat"/>
    <property type="match status" value="1"/>
</dbReference>